<evidence type="ECO:0000313" key="1">
    <source>
        <dbReference type="EMBL" id="SOY46156.1"/>
    </source>
</evidence>
<name>A0A975WVM9_9BURK</name>
<reference evidence="1 2" key="1">
    <citation type="submission" date="2018-01" db="EMBL/GenBank/DDBJ databases">
        <authorList>
            <person name="Clerissi C."/>
        </authorList>
    </citation>
    <scope>NUCLEOTIDE SEQUENCE [LARGE SCALE GENOMIC DNA]</scope>
    <source>
        <strain evidence="1">Cupriavidus sp. LMG 19464</strain>
    </source>
</reference>
<gene>
    <name evidence="1" type="ORF">CBM2587_A160033</name>
</gene>
<protein>
    <submittedName>
        <fullName evidence="1">Uncharacterized protein</fullName>
    </submittedName>
</protein>
<accession>A0A975WVM9</accession>
<sequence length="30" mass="3511">MMDGIECFYAMRSHRYHATPLLNVHGIEFA</sequence>
<dbReference type="AlphaFoldDB" id="A0A975WVM9"/>
<comment type="caution">
    <text evidence="1">The sequence shown here is derived from an EMBL/GenBank/DDBJ whole genome shotgun (WGS) entry which is preliminary data.</text>
</comment>
<dbReference type="Proteomes" id="UP000256780">
    <property type="component" value="Chromosome CBM2587_a"/>
</dbReference>
<evidence type="ECO:0000313" key="2">
    <source>
        <dbReference type="Proteomes" id="UP000256780"/>
    </source>
</evidence>
<organism evidence="1 2">
    <name type="scientific">Cupriavidus taiwanensis</name>
    <dbReference type="NCBI Taxonomy" id="164546"/>
    <lineage>
        <taxon>Bacteria</taxon>
        <taxon>Pseudomonadati</taxon>
        <taxon>Pseudomonadota</taxon>
        <taxon>Betaproteobacteria</taxon>
        <taxon>Burkholderiales</taxon>
        <taxon>Burkholderiaceae</taxon>
        <taxon>Cupriavidus</taxon>
    </lineage>
</organism>
<proteinExistence type="predicted"/>
<dbReference type="EMBL" id="OFSQ01000008">
    <property type="protein sequence ID" value="SOY46156.1"/>
    <property type="molecule type" value="Genomic_DNA"/>
</dbReference>